<reference evidence="2" key="2">
    <citation type="submission" date="2020-05" db="UniProtKB">
        <authorList>
            <consortium name="EnsemblMetazoa"/>
        </authorList>
    </citation>
    <scope>IDENTIFICATION</scope>
    <source>
        <strain evidence="2">wikel</strain>
    </source>
</reference>
<evidence type="ECO:0000313" key="1">
    <source>
        <dbReference type="EMBL" id="EEC06289.1"/>
    </source>
</evidence>
<dbReference type="InParanoid" id="B7PI67"/>
<dbReference type="OrthoDB" id="205745at2759"/>
<dbReference type="VEuPathDB" id="VectorBase:ISCP_007830"/>
<dbReference type="EMBL" id="ABJB011091922">
    <property type="status" value="NOT_ANNOTATED_CDS"/>
    <property type="molecule type" value="Genomic_DNA"/>
</dbReference>
<protein>
    <submittedName>
        <fullName evidence="1 2">Uncharacterized protein</fullName>
    </submittedName>
</protein>
<name>B7PI67_IXOSC</name>
<evidence type="ECO:0000313" key="3">
    <source>
        <dbReference type="Proteomes" id="UP000001555"/>
    </source>
</evidence>
<proteinExistence type="predicted"/>
<accession>B7PI67</accession>
<sequence>MSSFYPLEVDVVQHPAIGVISENYIDRFPHHAYAPTESMIAEAPGASVNYEQLFGAGQRAENNNWELVRTERNCGSVI</sequence>
<evidence type="ECO:0000313" key="2">
    <source>
        <dbReference type="EnsemblMetazoa" id="ISCW017639-PA"/>
    </source>
</evidence>
<reference evidence="1 3" key="1">
    <citation type="submission" date="2008-03" db="EMBL/GenBank/DDBJ databases">
        <title>Annotation of Ixodes scapularis.</title>
        <authorList>
            <consortium name="Ixodes scapularis Genome Project Consortium"/>
            <person name="Caler E."/>
            <person name="Hannick L.I."/>
            <person name="Bidwell S."/>
            <person name="Joardar V."/>
            <person name="Thiagarajan M."/>
            <person name="Amedeo P."/>
            <person name="Galinsky K.J."/>
            <person name="Schobel S."/>
            <person name="Inman J."/>
            <person name="Hostetler J."/>
            <person name="Miller J."/>
            <person name="Hammond M."/>
            <person name="Megy K."/>
            <person name="Lawson D."/>
            <person name="Kodira C."/>
            <person name="Sutton G."/>
            <person name="Meyer J."/>
            <person name="Hill C.A."/>
            <person name="Birren B."/>
            <person name="Nene V."/>
            <person name="Collins F."/>
            <person name="Alarcon-Chaidez F."/>
            <person name="Wikel S."/>
            <person name="Strausberg R."/>
        </authorList>
    </citation>
    <scope>NUCLEOTIDE SEQUENCE [LARGE SCALE GENOMIC DNA]</scope>
    <source>
        <strain evidence="3">Wikel</strain>
        <strain evidence="1">Wikel colony</strain>
    </source>
</reference>
<dbReference type="AlphaFoldDB" id="B7PI67"/>
<dbReference type="VEuPathDB" id="VectorBase:ISCI017639"/>
<dbReference type="HOGENOM" id="CLU_2624728_0_0_1"/>
<dbReference type="Proteomes" id="UP000001555">
    <property type="component" value="Unassembled WGS sequence"/>
</dbReference>
<keyword evidence="3" id="KW-1185">Reference proteome</keyword>
<dbReference type="VEuPathDB" id="VectorBase:ISCW017639"/>
<organism>
    <name type="scientific">Ixodes scapularis</name>
    <name type="common">Black-legged tick</name>
    <name type="synonym">Deer tick</name>
    <dbReference type="NCBI Taxonomy" id="6945"/>
    <lineage>
        <taxon>Eukaryota</taxon>
        <taxon>Metazoa</taxon>
        <taxon>Ecdysozoa</taxon>
        <taxon>Arthropoda</taxon>
        <taxon>Chelicerata</taxon>
        <taxon>Arachnida</taxon>
        <taxon>Acari</taxon>
        <taxon>Parasitiformes</taxon>
        <taxon>Ixodida</taxon>
        <taxon>Ixodoidea</taxon>
        <taxon>Ixodidae</taxon>
        <taxon>Ixodinae</taxon>
        <taxon>Ixodes</taxon>
    </lineage>
</organism>
<gene>
    <name evidence="1" type="ORF">IscW_ISCW017639</name>
</gene>
<dbReference type="PaxDb" id="6945-B7PI67"/>
<dbReference type="EMBL" id="DS717196">
    <property type="protein sequence ID" value="EEC06289.1"/>
    <property type="molecule type" value="Genomic_DNA"/>
</dbReference>
<dbReference type="EnsemblMetazoa" id="ISCW017639-RA">
    <property type="protein sequence ID" value="ISCW017639-PA"/>
    <property type="gene ID" value="ISCW017639"/>
</dbReference>